<sequence>MDVEFREISDIQFKELVCVSRQDTGHGGYKKDLLCQNFSALEESLLLCPSCNGVMRDSSVWEGKTTCHDCCENTTNSACSVLHRKNINELQVKCPLEEGGCPWSGKLCDIKNHLALCKYLSVECHYAKFGCRFKSVIPGEVARHVTDSMFEHLEMRMNLIELDNAQLRNQNTSIKLQLNALMKKAPISKFVESLKMCLQGAEWSLKGHEIMGSKGEIVGPDFYIRGYHLQLVGQVEDNLVLFRVRRISGEFDSCISPGTLMYSSIDQRSKEKTTNNTHNHRLDIGVLTEPIYQSKCTDSVNRFYFHIELC</sequence>
<dbReference type="SUPFAM" id="SSF49599">
    <property type="entry name" value="TRAF domain-like"/>
    <property type="match status" value="1"/>
</dbReference>
<keyword evidence="3" id="KW-1185">Reference proteome</keyword>
<proteinExistence type="predicted"/>
<keyword evidence="1" id="KW-0175">Coiled coil</keyword>
<name>A0AAV7KAK1_9METZ</name>
<evidence type="ECO:0000256" key="1">
    <source>
        <dbReference type="SAM" id="Coils"/>
    </source>
</evidence>
<comment type="caution">
    <text evidence="2">The sequence shown here is derived from an EMBL/GenBank/DDBJ whole genome shotgun (WGS) entry which is preliminary data.</text>
</comment>
<reference evidence="2 3" key="1">
    <citation type="journal article" date="2023" name="BMC Biol.">
        <title>The compact genome of the sponge Oopsacas minuta (Hexactinellida) is lacking key metazoan core genes.</title>
        <authorList>
            <person name="Santini S."/>
            <person name="Schenkelaars Q."/>
            <person name="Jourda C."/>
            <person name="Duchesne M."/>
            <person name="Belahbib H."/>
            <person name="Rocher C."/>
            <person name="Selva M."/>
            <person name="Riesgo A."/>
            <person name="Vervoort M."/>
            <person name="Leys S.P."/>
            <person name="Kodjabachian L."/>
            <person name="Le Bivic A."/>
            <person name="Borchiellini C."/>
            <person name="Claverie J.M."/>
            <person name="Renard E."/>
        </authorList>
    </citation>
    <scope>NUCLEOTIDE SEQUENCE [LARGE SCALE GENOMIC DNA]</scope>
    <source>
        <strain evidence="2">SPO-2</strain>
    </source>
</reference>
<dbReference type="Proteomes" id="UP001165289">
    <property type="component" value="Unassembled WGS sequence"/>
</dbReference>
<dbReference type="AlphaFoldDB" id="A0AAV7KAK1"/>
<dbReference type="Gene3D" id="3.30.40.10">
    <property type="entry name" value="Zinc/RING finger domain, C3HC4 (zinc finger)"/>
    <property type="match status" value="1"/>
</dbReference>
<gene>
    <name evidence="2" type="ORF">LOD99_15779</name>
</gene>
<evidence type="ECO:0000313" key="2">
    <source>
        <dbReference type="EMBL" id="KAI6658066.1"/>
    </source>
</evidence>
<accession>A0AAV7KAK1</accession>
<keyword evidence="2" id="KW-0675">Receptor</keyword>
<dbReference type="InterPro" id="IPR013083">
    <property type="entry name" value="Znf_RING/FYVE/PHD"/>
</dbReference>
<organism evidence="2 3">
    <name type="scientific">Oopsacas minuta</name>
    <dbReference type="NCBI Taxonomy" id="111878"/>
    <lineage>
        <taxon>Eukaryota</taxon>
        <taxon>Metazoa</taxon>
        <taxon>Porifera</taxon>
        <taxon>Hexactinellida</taxon>
        <taxon>Hexasterophora</taxon>
        <taxon>Lyssacinosida</taxon>
        <taxon>Leucopsacidae</taxon>
        <taxon>Oopsacas</taxon>
    </lineage>
</organism>
<feature type="coiled-coil region" evidence="1">
    <location>
        <begin position="150"/>
        <end position="184"/>
    </location>
</feature>
<dbReference type="EMBL" id="JAKMXF010000110">
    <property type="protein sequence ID" value="KAI6658066.1"/>
    <property type="molecule type" value="Genomic_DNA"/>
</dbReference>
<evidence type="ECO:0000313" key="3">
    <source>
        <dbReference type="Proteomes" id="UP001165289"/>
    </source>
</evidence>
<protein>
    <submittedName>
        <fullName evidence="2">TNF receptor-associated factor 4-like</fullName>
    </submittedName>
</protein>